<keyword evidence="4" id="KW-0560">Oxidoreductase</keyword>
<dbReference type="EMBL" id="AP022829">
    <property type="protein sequence ID" value="BCA88258.1"/>
    <property type="molecule type" value="Genomic_DNA"/>
</dbReference>
<dbReference type="RefSeq" id="WP_173112363.1">
    <property type="nucleotide sequence ID" value="NZ_AP022829.1"/>
</dbReference>
<dbReference type="Pfam" id="PF00890">
    <property type="entry name" value="FAD_binding_2"/>
    <property type="match status" value="1"/>
</dbReference>
<dbReference type="PANTHER" id="PTHR43400:SF10">
    <property type="entry name" value="3-OXOSTEROID 1-DEHYDROGENASE"/>
    <property type="match status" value="1"/>
</dbReference>
<evidence type="ECO:0000256" key="2">
    <source>
        <dbReference type="ARBA" id="ARBA00022630"/>
    </source>
</evidence>
<evidence type="ECO:0000313" key="8">
    <source>
        <dbReference type="Proteomes" id="UP000501727"/>
    </source>
</evidence>
<dbReference type="Gene3D" id="3.90.700.10">
    <property type="entry name" value="Succinate dehydrogenase/fumarate reductase flavoprotein, catalytic domain"/>
    <property type="match status" value="1"/>
</dbReference>
<dbReference type="PROSITE" id="PS51257">
    <property type="entry name" value="PROKAR_LIPOPROTEIN"/>
    <property type="match status" value="1"/>
</dbReference>
<dbReference type="Proteomes" id="UP000501727">
    <property type="component" value="Chromosome"/>
</dbReference>
<keyword evidence="3" id="KW-0274">FAD</keyword>
<feature type="signal peptide" evidence="5">
    <location>
        <begin position="1"/>
        <end position="28"/>
    </location>
</feature>
<sequence>MEMQRRQFIQGAAALGAGALVASLTGCATGPSTSMSDTGTDTATSGGAEIPQGFAAEDFEESAVILEPITDFVKEHTYDIVVVGAGTAGLPAVLTALEEGATVACLQKESTAISQGCAGAGACLQESTELGIKRFMSTYAELCEYRVNYELLKTYVEHSGETIMWISRQAQEAGYPNAKNSSEVFEYGEGAQVLYIKNDSAVKPESNLQLIQALAAMAEDRGADFYYSTPGVQLIKDSEGSVTGVVGQTSDGFELFNATKAVILATGDYQNNSSMVDRFSPDLSRFARKQVNKTGDGILMSAMAGGHITPVHHSRQMHDFDSGPMPDEPFLCVNENGDRFMDESMPSTSAVNILRFQDAADPGKYSMIFDSNYQTQVTDWGGRPADEAKLRQYVPGEGGGEGVVESLIDTHYADTLDELADKLGIPAANLIASVERYNELAKSGVDVDFGKDQAYLKPIDTPPFWGRHRWIRITATCGGIAVNGNYQVIDSQNEPIPGLYATGFGAGDLCGAADWSIYWAGMSVGSCMNSGRVAALHAITGALEPSHPAEWDEFKETYTASK</sequence>
<accession>A0A6F8SJ06</accession>
<dbReference type="InterPro" id="IPR003953">
    <property type="entry name" value="FAD-dep_OxRdtase_2_FAD-bd"/>
</dbReference>
<evidence type="ECO:0000256" key="3">
    <source>
        <dbReference type="ARBA" id="ARBA00022827"/>
    </source>
</evidence>
<feature type="domain" description="FAD-dependent oxidoreductase 2 FAD-binding" evidence="6">
    <location>
        <begin position="79"/>
        <end position="503"/>
    </location>
</feature>
<feature type="chain" id="PRO_5039423554" evidence="5">
    <location>
        <begin position="29"/>
        <end position="562"/>
    </location>
</feature>
<dbReference type="SUPFAM" id="SSF56425">
    <property type="entry name" value="Succinate dehydrogenase/fumarate reductase flavoprotein, catalytic domain"/>
    <property type="match status" value="1"/>
</dbReference>
<organism evidence="7 8">
    <name type="scientific">Adlercreutzia hattorii</name>
    <dbReference type="NCBI Taxonomy" id="2707299"/>
    <lineage>
        <taxon>Bacteria</taxon>
        <taxon>Bacillati</taxon>
        <taxon>Actinomycetota</taxon>
        <taxon>Coriobacteriia</taxon>
        <taxon>Eggerthellales</taxon>
        <taxon>Eggerthellaceae</taxon>
        <taxon>Adlercreutzia</taxon>
    </lineage>
</organism>
<dbReference type="InterPro" id="IPR019546">
    <property type="entry name" value="TAT_signal_bac_arc"/>
</dbReference>
<dbReference type="InterPro" id="IPR006311">
    <property type="entry name" value="TAT_signal"/>
</dbReference>
<keyword evidence="8" id="KW-1185">Reference proteome</keyword>
<dbReference type="InterPro" id="IPR050315">
    <property type="entry name" value="FAD-oxidoreductase_2"/>
</dbReference>
<dbReference type="GO" id="GO:0033765">
    <property type="term" value="F:steroid dehydrogenase activity, acting on the CH-CH group of donors"/>
    <property type="evidence" value="ECO:0007669"/>
    <property type="project" value="UniProtKB-ARBA"/>
</dbReference>
<evidence type="ECO:0000256" key="1">
    <source>
        <dbReference type="ARBA" id="ARBA00001974"/>
    </source>
</evidence>
<evidence type="ECO:0000313" key="7">
    <source>
        <dbReference type="EMBL" id="BCA88258.1"/>
    </source>
</evidence>
<dbReference type="KEGG" id="ahat:ADCFC_08770"/>
<dbReference type="Gene3D" id="3.50.50.60">
    <property type="entry name" value="FAD/NAD(P)-binding domain"/>
    <property type="match status" value="1"/>
</dbReference>
<keyword evidence="5" id="KW-0732">Signal</keyword>
<dbReference type="Pfam" id="PF10518">
    <property type="entry name" value="TAT_signal"/>
    <property type="match status" value="1"/>
</dbReference>
<name>A0A6F8SJ06_9ACTN</name>
<reference evidence="8" key="1">
    <citation type="journal article" date="2020" name="Microbiol. Resour. Announc.">
        <title>Complete Genome Sequence of Adlercreutzia sp. Strain 8CFCBH1, a Potent Producer of Equol, Isolated from Healthy Japanese Feces.</title>
        <authorList>
            <person name="Ogata Y."/>
            <person name="Sakamoto M."/>
            <person name="Ohkuma M."/>
            <person name="Hattori M."/>
            <person name="Suda W."/>
        </authorList>
    </citation>
    <scope>NUCLEOTIDE SEQUENCE [LARGE SCALE GENOMIC DNA]</scope>
    <source>
        <strain evidence="8">8CFCBH1</strain>
    </source>
</reference>
<evidence type="ECO:0000256" key="4">
    <source>
        <dbReference type="ARBA" id="ARBA00023002"/>
    </source>
</evidence>
<dbReference type="InterPro" id="IPR036188">
    <property type="entry name" value="FAD/NAD-bd_sf"/>
</dbReference>
<dbReference type="InterPro" id="IPR027477">
    <property type="entry name" value="Succ_DH/fumarate_Rdtase_cat_sf"/>
</dbReference>
<comment type="cofactor">
    <cofactor evidence="1">
        <name>FAD</name>
        <dbReference type="ChEBI" id="CHEBI:57692"/>
    </cofactor>
</comment>
<evidence type="ECO:0000256" key="5">
    <source>
        <dbReference type="SAM" id="SignalP"/>
    </source>
</evidence>
<dbReference type="PANTHER" id="PTHR43400">
    <property type="entry name" value="FUMARATE REDUCTASE"/>
    <property type="match status" value="1"/>
</dbReference>
<gene>
    <name evidence="7" type="ORF">ADCFC_07560</name>
</gene>
<reference evidence="8" key="2">
    <citation type="submission" date="2020-03" db="EMBL/GenBank/DDBJ databases">
        <title>Complete Genome Sequence of Adlercreutzia sp. strain 8CFCBH1 Producing Equol, Isolated from Healthy Japanese Feces.</title>
        <authorList>
            <person name="Ogata Y."/>
            <person name="Sakamoto M."/>
            <person name="Ohkuma M."/>
            <person name="Hattori M."/>
            <person name="Suda W."/>
        </authorList>
    </citation>
    <scope>NUCLEOTIDE SEQUENCE [LARGE SCALE GENOMIC DNA]</scope>
    <source>
        <strain evidence="8">8CFCBH1</strain>
    </source>
</reference>
<dbReference type="GO" id="GO:0008202">
    <property type="term" value="P:steroid metabolic process"/>
    <property type="evidence" value="ECO:0007669"/>
    <property type="project" value="UniProtKB-ARBA"/>
</dbReference>
<dbReference type="SUPFAM" id="SSF51905">
    <property type="entry name" value="FAD/NAD(P)-binding domain"/>
    <property type="match status" value="1"/>
</dbReference>
<evidence type="ECO:0000259" key="6">
    <source>
        <dbReference type="Pfam" id="PF00890"/>
    </source>
</evidence>
<dbReference type="PRINTS" id="PR00411">
    <property type="entry name" value="PNDRDTASEI"/>
</dbReference>
<proteinExistence type="predicted"/>
<dbReference type="PROSITE" id="PS51318">
    <property type="entry name" value="TAT"/>
    <property type="match status" value="1"/>
</dbReference>
<dbReference type="AlphaFoldDB" id="A0A6F8SJ06"/>
<protein>
    <submittedName>
        <fullName evidence="7">Fumarate reductase</fullName>
    </submittedName>
</protein>
<keyword evidence="2" id="KW-0285">Flavoprotein</keyword>